<dbReference type="Proteomes" id="UP000188929">
    <property type="component" value="Unassembled WGS sequence"/>
</dbReference>
<keyword evidence="4 6" id="KW-0274">FAD</keyword>
<evidence type="ECO:0000259" key="9">
    <source>
        <dbReference type="Pfam" id="PF02771"/>
    </source>
</evidence>
<dbReference type="Gene3D" id="1.20.140.10">
    <property type="entry name" value="Butyryl-CoA Dehydrogenase, subunit A, domain 3"/>
    <property type="match status" value="1"/>
</dbReference>
<feature type="domain" description="Acyl-CoA oxidase/dehydrogenase middle" evidence="8">
    <location>
        <begin position="114"/>
        <end position="201"/>
    </location>
</feature>
<dbReference type="EMBL" id="MOMC01000129">
    <property type="protein sequence ID" value="ONH21973.1"/>
    <property type="molecule type" value="Genomic_DNA"/>
</dbReference>
<organism evidence="10 11">
    <name type="scientific">Pseudofrankia asymbiotica</name>
    <dbReference type="NCBI Taxonomy" id="1834516"/>
    <lineage>
        <taxon>Bacteria</taxon>
        <taxon>Bacillati</taxon>
        <taxon>Actinomycetota</taxon>
        <taxon>Actinomycetes</taxon>
        <taxon>Frankiales</taxon>
        <taxon>Frankiaceae</taxon>
        <taxon>Pseudofrankia</taxon>
    </lineage>
</organism>
<evidence type="ECO:0000256" key="6">
    <source>
        <dbReference type="RuleBase" id="RU362125"/>
    </source>
</evidence>
<name>A0A1V2HZU3_9ACTN</name>
<comment type="cofactor">
    <cofactor evidence="1 6">
        <name>FAD</name>
        <dbReference type="ChEBI" id="CHEBI:57692"/>
    </cofactor>
</comment>
<dbReference type="FunFam" id="2.40.110.10:FF:000002">
    <property type="entry name" value="Acyl-CoA dehydrogenase fadE12"/>
    <property type="match status" value="1"/>
</dbReference>
<dbReference type="InterPro" id="IPR037069">
    <property type="entry name" value="AcylCoA_DH/ox_N_sf"/>
</dbReference>
<evidence type="ECO:0000256" key="3">
    <source>
        <dbReference type="ARBA" id="ARBA00022630"/>
    </source>
</evidence>
<keyword evidence="3 6" id="KW-0285">Flavoprotein</keyword>
<evidence type="ECO:0000256" key="5">
    <source>
        <dbReference type="ARBA" id="ARBA00023002"/>
    </source>
</evidence>
<comment type="caution">
    <text evidence="10">The sequence shown here is derived from an EMBL/GenBank/DDBJ whole genome shotgun (WGS) entry which is preliminary data.</text>
</comment>
<feature type="domain" description="Acyl-CoA dehydrogenase/oxidase C-terminal" evidence="7">
    <location>
        <begin position="241"/>
        <end position="366"/>
    </location>
</feature>
<dbReference type="InterPro" id="IPR006091">
    <property type="entry name" value="Acyl-CoA_Oxase/DH_mid-dom"/>
</dbReference>
<evidence type="ECO:0000313" key="10">
    <source>
        <dbReference type="EMBL" id="ONH21973.1"/>
    </source>
</evidence>
<proteinExistence type="inferred from homology"/>
<gene>
    <name evidence="10" type="ORF">BL253_37200</name>
</gene>
<evidence type="ECO:0000313" key="11">
    <source>
        <dbReference type="Proteomes" id="UP000188929"/>
    </source>
</evidence>
<sequence>MAALRAEVRAFLAEEFPPELEERVYRSGVSHDDTFVRRLAERGWVGPGWERADGRRALGPYEAHAVVDELTKAEAPVYAIGTTEMVANVIRAVGSEALRAEILPRFLRGEVTIALGMTEPEVGSDVAGVRTRARRDGERWIVNGQKMFTTNGHITDYIFLLTRTRPDGPKHAGLTMFLVRLDQPGIEAQAVYTLSGERTNILYLSDVVVEDRWRIGDVDGGWKALMIALQDEHSAPFSPHLARLVEAVEQWARERGRIDEPDVRERLGRWATALRVAQLLELRTIWMVANGQVPVAEGPMSKLFSTESIAGAAEDLTELVGPDALRGRLDPTAVVGGRIEHALRFSLGTTIYAGTSEIQRNIIAQQRCGLPRK</sequence>
<dbReference type="Pfam" id="PF00441">
    <property type="entry name" value="Acyl-CoA_dh_1"/>
    <property type="match status" value="1"/>
</dbReference>
<dbReference type="PANTHER" id="PTHR43292:SF4">
    <property type="entry name" value="ACYL-COA DEHYDROGENASE FADE34"/>
    <property type="match status" value="1"/>
</dbReference>
<dbReference type="InterPro" id="IPR009100">
    <property type="entry name" value="AcylCoA_DH/oxidase_NM_dom_sf"/>
</dbReference>
<evidence type="ECO:0000256" key="4">
    <source>
        <dbReference type="ARBA" id="ARBA00022827"/>
    </source>
</evidence>
<dbReference type="Gene3D" id="1.10.540.10">
    <property type="entry name" value="Acyl-CoA dehydrogenase/oxidase, N-terminal domain"/>
    <property type="match status" value="1"/>
</dbReference>
<keyword evidence="5 6" id="KW-0560">Oxidoreductase</keyword>
<dbReference type="InterPro" id="IPR013786">
    <property type="entry name" value="AcylCoA_DH/ox_N"/>
</dbReference>
<evidence type="ECO:0000256" key="1">
    <source>
        <dbReference type="ARBA" id="ARBA00001974"/>
    </source>
</evidence>
<dbReference type="GO" id="GO:0005886">
    <property type="term" value="C:plasma membrane"/>
    <property type="evidence" value="ECO:0007669"/>
    <property type="project" value="TreeGrafter"/>
</dbReference>
<dbReference type="SUPFAM" id="SSF56645">
    <property type="entry name" value="Acyl-CoA dehydrogenase NM domain-like"/>
    <property type="match status" value="1"/>
</dbReference>
<accession>A0A1V2HZU3</accession>
<dbReference type="Gene3D" id="2.40.110.10">
    <property type="entry name" value="Butyryl-CoA Dehydrogenase, subunit A, domain 2"/>
    <property type="match status" value="1"/>
</dbReference>
<evidence type="ECO:0000259" key="7">
    <source>
        <dbReference type="Pfam" id="PF00441"/>
    </source>
</evidence>
<comment type="similarity">
    <text evidence="2 6">Belongs to the acyl-CoA dehydrogenase family.</text>
</comment>
<dbReference type="STRING" id="1834516.BL253_37200"/>
<dbReference type="AlphaFoldDB" id="A0A1V2HZU3"/>
<reference evidence="11" key="1">
    <citation type="submission" date="2016-10" db="EMBL/GenBank/DDBJ databases">
        <title>Frankia sp. NRRL B-16386 Genome sequencing.</title>
        <authorList>
            <person name="Ghodhbane-Gtari F."/>
            <person name="Swanson E."/>
            <person name="Gueddou A."/>
            <person name="Hezbri K."/>
            <person name="Ktari K."/>
            <person name="Nouioui I."/>
            <person name="Morris K."/>
            <person name="Simpson S."/>
            <person name="Abebe-Akele F."/>
            <person name="Thomas K."/>
            <person name="Gtari M."/>
            <person name="Tisa L.S."/>
        </authorList>
    </citation>
    <scope>NUCLEOTIDE SEQUENCE [LARGE SCALE GENOMIC DNA]</scope>
    <source>
        <strain evidence="11">NRRL B-16386</strain>
    </source>
</reference>
<keyword evidence="11" id="KW-1185">Reference proteome</keyword>
<dbReference type="GO" id="GO:0050660">
    <property type="term" value="F:flavin adenine dinucleotide binding"/>
    <property type="evidence" value="ECO:0007669"/>
    <property type="project" value="InterPro"/>
</dbReference>
<dbReference type="InterPro" id="IPR046373">
    <property type="entry name" value="Acyl-CoA_Oxase/DH_mid-dom_sf"/>
</dbReference>
<dbReference type="SUPFAM" id="SSF47203">
    <property type="entry name" value="Acyl-CoA dehydrogenase C-terminal domain-like"/>
    <property type="match status" value="1"/>
</dbReference>
<dbReference type="PANTHER" id="PTHR43292">
    <property type="entry name" value="ACYL-COA DEHYDROGENASE"/>
    <property type="match status" value="1"/>
</dbReference>
<protein>
    <submittedName>
        <fullName evidence="10">Acyl-CoA dehydrogenase</fullName>
    </submittedName>
</protein>
<evidence type="ECO:0000259" key="8">
    <source>
        <dbReference type="Pfam" id="PF02770"/>
    </source>
</evidence>
<feature type="domain" description="Acyl-CoA dehydrogenase/oxidase N-terminal" evidence="9">
    <location>
        <begin position="3"/>
        <end position="110"/>
    </location>
</feature>
<dbReference type="Pfam" id="PF02770">
    <property type="entry name" value="Acyl-CoA_dh_M"/>
    <property type="match status" value="1"/>
</dbReference>
<dbReference type="InterPro" id="IPR009075">
    <property type="entry name" value="AcylCo_DH/oxidase_C"/>
</dbReference>
<dbReference type="GO" id="GO:0016627">
    <property type="term" value="F:oxidoreductase activity, acting on the CH-CH group of donors"/>
    <property type="evidence" value="ECO:0007669"/>
    <property type="project" value="InterPro"/>
</dbReference>
<evidence type="ECO:0000256" key="2">
    <source>
        <dbReference type="ARBA" id="ARBA00009347"/>
    </source>
</evidence>
<dbReference type="OrthoDB" id="4759677at2"/>
<dbReference type="InterPro" id="IPR052161">
    <property type="entry name" value="Mycobact_Acyl-CoA_DH"/>
</dbReference>
<dbReference type="Pfam" id="PF02771">
    <property type="entry name" value="Acyl-CoA_dh_N"/>
    <property type="match status" value="1"/>
</dbReference>
<dbReference type="InterPro" id="IPR036250">
    <property type="entry name" value="AcylCo_DH-like_C"/>
</dbReference>